<proteinExistence type="inferred from homology"/>
<name>A0A432YRS9_9GAMM</name>
<dbReference type="InterPro" id="IPR043128">
    <property type="entry name" value="Rev_trsase/Diguanyl_cyclase"/>
</dbReference>
<dbReference type="RefSeq" id="WP_126752061.1">
    <property type="nucleotide sequence ID" value="NZ_JBHUMT010000001.1"/>
</dbReference>
<evidence type="ECO:0000313" key="5">
    <source>
        <dbReference type="Proteomes" id="UP000288361"/>
    </source>
</evidence>
<dbReference type="InterPro" id="IPR043502">
    <property type="entry name" value="DNA/RNA_pol_sf"/>
</dbReference>
<organism evidence="4 5">
    <name type="scientific">Idiomarina piscisalsi</name>
    <dbReference type="NCBI Taxonomy" id="1096243"/>
    <lineage>
        <taxon>Bacteria</taxon>
        <taxon>Pseudomonadati</taxon>
        <taxon>Pseudomonadota</taxon>
        <taxon>Gammaproteobacteria</taxon>
        <taxon>Alteromonadales</taxon>
        <taxon>Idiomarinaceae</taxon>
        <taxon>Idiomarina</taxon>
    </lineage>
</organism>
<feature type="domain" description="UmuC" evidence="3">
    <location>
        <begin position="16"/>
        <end position="150"/>
    </location>
</feature>
<dbReference type="AlphaFoldDB" id="A0A432YRS9"/>
<dbReference type="GO" id="GO:0006281">
    <property type="term" value="P:DNA repair"/>
    <property type="evidence" value="ECO:0007669"/>
    <property type="project" value="InterPro"/>
</dbReference>
<dbReference type="Pfam" id="PF00817">
    <property type="entry name" value="IMS"/>
    <property type="match status" value="1"/>
</dbReference>
<keyword evidence="2" id="KW-0227">DNA damage</keyword>
<dbReference type="Gene3D" id="3.40.1170.60">
    <property type="match status" value="1"/>
</dbReference>
<dbReference type="PANTHER" id="PTHR35369:SF2">
    <property type="entry name" value="BLR3025 PROTEIN"/>
    <property type="match status" value="1"/>
</dbReference>
<dbReference type="Gene3D" id="3.30.70.270">
    <property type="match status" value="1"/>
</dbReference>
<dbReference type="InterPro" id="IPR050356">
    <property type="entry name" value="SulA_CellDiv_inhibitor"/>
</dbReference>
<comment type="similarity">
    <text evidence="1">Belongs to the DNA polymerase type-Y family.</text>
</comment>
<dbReference type="SUPFAM" id="SSF56672">
    <property type="entry name" value="DNA/RNA polymerases"/>
    <property type="match status" value="1"/>
</dbReference>
<dbReference type="PANTHER" id="PTHR35369">
    <property type="entry name" value="BLR3025 PROTEIN-RELATED"/>
    <property type="match status" value="1"/>
</dbReference>
<protein>
    <submittedName>
        <fullName evidence="4">DNA polymerase DinP</fullName>
    </submittedName>
</protein>
<evidence type="ECO:0000259" key="3">
    <source>
        <dbReference type="Pfam" id="PF00817"/>
    </source>
</evidence>
<evidence type="ECO:0000256" key="1">
    <source>
        <dbReference type="ARBA" id="ARBA00010945"/>
    </source>
</evidence>
<dbReference type="Proteomes" id="UP000288361">
    <property type="component" value="Unassembled WGS sequence"/>
</dbReference>
<dbReference type="EMBL" id="PIQA01000004">
    <property type="protein sequence ID" value="RUO64357.1"/>
    <property type="molecule type" value="Genomic_DNA"/>
</dbReference>
<evidence type="ECO:0000313" key="4">
    <source>
        <dbReference type="EMBL" id="RUO64357.1"/>
    </source>
</evidence>
<dbReference type="CDD" id="cd03468">
    <property type="entry name" value="PolY_like"/>
    <property type="match status" value="1"/>
</dbReference>
<accession>A0A432YRS9</accession>
<comment type="caution">
    <text evidence="4">The sequence shown here is derived from an EMBL/GenBank/DDBJ whole genome shotgun (WGS) entry which is preliminary data.</text>
</comment>
<reference evidence="4 5" key="1">
    <citation type="journal article" date="2011" name="Front. Microbiol.">
        <title>Genomic signatures of strain selection and enhancement in Bacillus atrophaeus var. globigii, a historical biowarfare simulant.</title>
        <authorList>
            <person name="Gibbons H.S."/>
            <person name="Broomall S.M."/>
            <person name="McNew L.A."/>
            <person name="Daligault H."/>
            <person name="Chapman C."/>
            <person name="Bruce D."/>
            <person name="Karavis M."/>
            <person name="Krepps M."/>
            <person name="McGregor P.A."/>
            <person name="Hong C."/>
            <person name="Park K.H."/>
            <person name="Akmal A."/>
            <person name="Feldman A."/>
            <person name="Lin J.S."/>
            <person name="Chang W.E."/>
            <person name="Higgs B.W."/>
            <person name="Demirev P."/>
            <person name="Lindquist J."/>
            <person name="Liem A."/>
            <person name="Fochler E."/>
            <person name="Read T.D."/>
            <person name="Tapia R."/>
            <person name="Johnson S."/>
            <person name="Bishop-Lilly K.A."/>
            <person name="Detter C."/>
            <person name="Han C."/>
            <person name="Sozhamannan S."/>
            <person name="Rosenzweig C.N."/>
            <person name="Skowronski E.W."/>
        </authorList>
    </citation>
    <scope>NUCLEOTIDE SEQUENCE [LARGE SCALE GENOMIC DNA]</scope>
    <source>
        <strain evidence="4 5">TPS4-2</strain>
    </source>
</reference>
<dbReference type="InterPro" id="IPR001126">
    <property type="entry name" value="UmuC"/>
</dbReference>
<sequence length="468" mass="53088">MWLYCHFPQLLLDSLLRAQPEFEKQAVALYQVQNGQSLIEQSNQVAQQAGVSQGIASVMAIALCEDLKLKEYSVAKEERLLCGVADHLYQWAAKLVLEPPQGIYVELDSLEKLYGGLSNTAKTLHLAVKQLGVRSQLAVTNNALAAKVLAEADAPLTMNDEKTCHQLKGLSIKSSGLPDKVVRDSLSAGIFSIGDLLDIPVSDIGRQLGKEALFYIQELKGELKTQRASDFYQPSERFFQHVDLVSEVSNWQGLRFPMKRLLNELESFLYQRQKVVQHIKFQLYQRDKSCSEVRVATASPSWRAQSFWSLLQLKMEQAPLSAPVLEVSLQASDFSSLSVKKSHFFHDAKDTQGLFPLIGKLQVKLGENAVYTPAVSDDPRPGINEYKQPPCRFGGFSVKPVKRPLWLNHPERVNLDEWSLSNGPERKRCGWWDNQPIERDYWIATDSKHRKGWLFYESGQWYLQGWFS</sequence>
<gene>
    <name evidence="4" type="ORF">CWI73_06565</name>
</gene>
<evidence type="ECO:0000256" key="2">
    <source>
        <dbReference type="ARBA" id="ARBA00022763"/>
    </source>
</evidence>